<dbReference type="PANTHER" id="PTHR34180:SF1">
    <property type="entry name" value="BETA-ALANYL-DOPAMINE_CARCININE HYDROLASE"/>
    <property type="match status" value="1"/>
</dbReference>
<accession>A0ABD5SRI1</accession>
<evidence type="ECO:0000259" key="1">
    <source>
        <dbReference type="Pfam" id="PF03417"/>
    </source>
</evidence>
<organism evidence="2 3">
    <name type="scientific">Natrinema soli</name>
    <dbReference type="NCBI Taxonomy" id="1930624"/>
    <lineage>
        <taxon>Archaea</taxon>
        <taxon>Methanobacteriati</taxon>
        <taxon>Methanobacteriota</taxon>
        <taxon>Stenosarchaea group</taxon>
        <taxon>Halobacteria</taxon>
        <taxon>Halobacteriales</taxon>
        <taxon>Natrialbaceae</taxon>
        <taxon>Natrinema</taxon>
    </lineage>
</organism>
<gene>
    <name evidence="2" type="ORF">ACFQE6_23345</name>
</gene>
<dbReference type="PANTHER" id="PTHR34180">
    <property type="entry name" value="PEPTIDASE C45"/>
    <property type="match status" value="1"/>
</dbReference>
<dbReference type="EMBL" id="JBHSWV010000432">
    <property type="protein sequence ID" value="MFC6767821.1"/>
    <property type="molecule type" value="Genomic_DNA"/>
</dbReference>
<dbReference type="Proteomes" id="UP001596383">
    <property type="component" value="Unassembled WGS sequence"/>
</dbReference>
<dbReference type="InterPro" id="IPR047794">
    <property type="entry name" value="C45_proenzyme-like"/>
</dbReference>
<dbReference type="Pfam" id="PF03417">
    <property type="entry name" value="AAT"/>
    <property type="match status" value="1"/>
</dbReference>
<dbReference type="Gene3D" id="1.10.10.2120">
    <property type="match status" value="1"/>
</dbReference>
<dbReference type="Gene3D" id="3.60.60.10">
    <property type="entry name" value="Penicillin V Acylase, Chain A"/>
    <property type="match status" value="1"/>
</dbReference>
<comment type="caution">
    <text evidence="2">The sequence shown here is derived from an EMBL/GenBank/DDBJ whole genome shotgun (WGS) entry which is preliminary data.</text>
</comment>
<keyword evidence="2" id="KW-0808">Transferase</keyword>
<dbReference type="InterPro" id="IPR005079">
    <property type="entry name" value="Peptidase_C45_hydrolase"/>
</dbReference>
<dbReference type="RefSeq" id="WP_273740680.1">
    <property type="nucleotide sequence ID" value="NZ_JAQIVI010000432.1"/>
</dbReference>
<evidence type="ECO:0000313" key="3">
    <source>
        <dbReference type="Proteomes" id="UP001596383"/>
    </source>
</evidence>
<feature type="domain" description="Peptidase C45 hydrolase" evidence="1">
    <location>
        <begin position="121"/>
        <end position="321"/>
    </location>
</feature>
<keyword evidence="3" id="KW-1185">Reference proteome</keyword>
<dbReference type="GO" id="GO:0016746">
    <property type="term" value="F:acyltransferase activity"/>
    <property type="evidence" value="ECO:0007669"/>
    <property type="project" value="UniProtKB-KW"/>
</dbReference>
<reference evidence="2 3" key="1">
    <citation type="journal article" date="2019" name="Int. J. Syst. Evol. Microbiol.">
        <title>The Global Catalogue of Microorganisms (GCM) 10K type strain sequencing project: providing services to taxonomists for standard genome sequencing and annotation.</title>
        <authorList>
            <consortium name="The Broad Institute Genomics Platform"/>
            <consortium name="The Broad Institute Genome Sequencing Center for Infectious Disease"/>
            <person name="Wu L."/>
            <person name="Ma J."/>
        </authorList>
    </citation>
    <scope>NUCLEOTIDE SEQUENCE [LARGE SCALE GENOMIC DNA]</scope>
    <source>
        <strain evidence="2 3">LMG 29247</strain>
    </source>
</reference>
<name>A0ABD5SRI1_9EURY</name>
<evidence type="ECO:0000313" key="2">
    <source>
        <dbReference type="EMBL" id="MFC6767821.1"/>
    </source>
</evidence>
<proteinExistence type="predicted"/>
<protein>
    <submittedName>
        <fullName evidence="2">C45 family autoproteolytic acyltransferase/hydrolase</fullName>
    </submittedName>
</protein>
<dbReference type="NCBIfam" id="NF040521">
    <property type="entry name" value="C45_proenzyme"/>
    <property type="match status" value="1"/>
</dbReference>
<sequence length="363" mass="39908">MTGLTHVTLSGTAYECGVIHGETFVDEIQQNISVYLDKFAYHGVDKQTTREQASDLLPRIQEWNPEYAEELRGIAEGSGISVIEIALLNVRYEVLYAAYSDGSLGVDGCTSFGLLPEVTADHHTYVGQNWDWAEPIANTLIVTEVHRDNVPNHLAVTEAGIVGGKMGINEHGIGLVVNGLVSPNDGDDPFRKPFHVRCREVLEAERFDTALKPLVASLHACSSNFVLGHADGEIIDVEASPNGPGYVYPRNGVHTHANHFANNGFESCMERQLPDTLYRARRLRQALEQHSGDIDPATIKSALSDHFGRPASFCRHIDKNKHPQKRTQTDTSVIIDLTERTLCATYGPPCETTYNTYQLGGAA</sequence>
<dbReference type="AlphaFoldDB" id="A0ABD5SRI1"/>
<keyword evidence="2" id="KW-0012">Acyltransferase</keyword>
<dbReference type="InterPro" id="IPR047801">
    <property type="entry name" value="Peptidase_C45"/>
</dbReference>